<accession>A0AAW2UB75</accession>
<protein>
    <submittedName>
        <fullName evidence="1">Uncharacterized protein</fullName>
    </submittedName>
</protein>
<dbReference type="AlphaFoldDB" id="A0AAW2UB75"/>
<reference evidence="1" key="1">
    <citation type="submission" date="2020-06" db="EMBL/GenBank/DDBJ databases">
        <authorList>
            <person name="Li T."/>
            <person name="Hu X."/>
            <person name="Zhang T."/>
            <person name="Song X."/>
            <person name="Zhang H."/>
            <person name="Dai N."/>
            <person name="Sheng W."/>
            <person name="Hou X."/>
            <person name="Wei L."/>
        </authorList>
    </citation>
    <scope>NUCLEOTIDE SEQUENCE</scope>
    <source>
        <strain evidence="1">G02</strain>
        <tissue evidence="1">Leaf</tissue>
    </source>
</reference>
<comment type="caution">
    <text evidence="1">The sequence shown here is derived from an EMBL/GenBank/DDBJ whole genome shotgun (WGS) entry which is preliminary data.</text>
</comment>
<proteinExistence type="predicted"/>
<sequence length="101" mass="11572">MLLWRKEVNLLVQLFSSSHIDAVVCDEEGTNGWTFTRIYGQLDAARWTETWHLLRSLSRVSPRPWCCARDFNEILCQEEKTSALDAVAKLRSSALISMIVS</sequence>
<name>A0AAW2UB75_SESRA</name>
<evidence type="ECO:0000313" key="1">
    <source>
        <dbReference type="EMBL" id="KAL0413947.1"/>
    </source>
</evidence>
<organism evidence="1">
    <name type="scientific">Sesamum radiatum</name>
    <name type="common">Black benniseed</name>
    <dbReference type="NCBI Taxonomy" id="300843"/>
    <lineage>
        <taxon>Eukaryota</taxon>
        <taxon>Viridiplantae</taxon>
        <taxon>Streptophyta</taxon>
        <taxon>Embryophyta</taxon>
        <taxon>Tracheophyta</taxon>
        <taxon>Spermatophyta</taxon>
        <taxon>Magnoliopsida</taxon>
        <taxon>eudicotyledons</taxon>
        <taxon>Gunneridae</taxon>
        <taxon>Pentapetalae</taxon>
        <taxon>asterids</taxon>
        <taxon>lamiids</taxon>
        <taxon>Lamiales</taxon>
        <taxon>Pedaliaceae</taxon>
        <taxon>Sesamum</taxon>
    </lineage>
</organism>
<dbReference type="EMBL" id="JACGWJ010000006">
    <property type="protein sequence ID" value="KAL0413947.1"/>
    <property type="molecule type" value="Genomic_DNA"/>
</dbReference>
<reference evidence="1" key="2">
    <citation type="journal article" date="2024" name="Plant">
        <title>Genomic evolution and insights into agronomic trait innovations of Sesamum species.</title>
        <authorList>
            <person name="Miao H."/>
            <person name="Wang L."/>
            <person name="Qu L."/>
            <person name="Liu H."/>
            <person name="Sun Y."/>
            <person name="Le M."/>
            <person name="Wang Q."/>
            <person name="Wei S."/>
            <person name="Zheng Y."/>
            <person name="Lin W."/>
            <person name="Duan Y."/>
            <person name="Cao H."/>
            <person name="Xiong S."/>
            <person name="Wang X."/>
            <person name="Wei L."/>
            <person name="Li C."/>
            <person name="Ma Q."/>
            <person name="Ju M."/>
            <person name="Zhao R."/>
            <person name="Li G."/>
            <person name="Mu C."/>
            <person name="Tian Q."/>
            <person name="Mei H."/>
            <person name="Zhang T."/>
            <person name="Gao T."/>
            <person name="Zhang H."/>
        </authorList>
    </citation>
    <scope>NUCLEOTIDE SEQUENCE</scope>
    <source>
        <strain evidence="1">G02</strain>
    </source>
</reference>
<gene>
    <name evidence="1" type="ORF">Sradi_1596400</name>
</gene>